<protein>
    <submittedName>
        <fullName evidence="1">Uncharacterized protein</fullName>
    </submittedName>
</protein>
<organism evidence="1 2">
    <name type="scientific">Pistacia integerrima</name>
    <dbReference type="NCBI Taxonomy" id="434235"/>
    <lineage>
        <taxon>Eukaryota</taxon>
        <taxon>Viridiplantae</taxon>
        <taxon>Streptophyta</taxon>
        <taxon>Embryophyta</taxon>
        <taxon>Tracheophyta</taxon>
        <taxon>Spermatophyta</taxon>
        <taxon>Magnoliopsida</taxon>
        <taxon>eudicotyledons</taxon>
        <taxon>Gunneridae</taxon>
        <taxon>Pentapetalae</taxon>
        <taxon>rosids</taxon>
        <taxon>malvids</taxon>
        <taxon>Sapindales</taxon>
        <taxon>Anacardiaceae</taxon>
        <taxon>Pistacia</taxon>
    </lineage>
</organism>
<evidence type="ECO:0000313" key="1">
    <source>
        <dbReference type="EMBL" id="KAJ0046003.1"/>
    </source>
</evidence>
<keyword evidence="2" id="KW-1185">Reference proteome</keyword>
<evidence type="ECO:0000313" key="2">
    <source>
        <dbReference type="Proteomes" id="UP001163603"/>
    </source>
</evidence>
<proteinExistence type="predicted"/>
<comment type="caution">
    <text evidence="1">The sequence shown here is derived from an EMBL/GenBank/DDBJ whole genome shotgun (WGS) entry which is preliminary data.</text>
</comment>
<gene>
    <name evidence="1" type="ORF">Pint_06682</name>
</gene>
<name>A0ACC0Z7W8_9ROSI</name>
<reference evidence="2" key="1">
    <citation type="journal article" date="2023" name="G3 (Bethesda)">
        <title>Genome assembly and association tests identify interacting loci associated with vigor, precocity, and sex in interspecific pistachio rootstocks.</title>
        <authorList>
            <person name="Palmer W."/>
            <person name="Jacygrad E."/>
            <person name="Sagayaradj S."/>
            <person name="Cavanaugh K."/>
            <person name="Han R."/>
            <person name="Bertier L."/>
            <person name="Beede B."/>
            <person name="Kafkas S."/>
            <person name="Golino D."/>
            <person name="Preece J."/>
            <person name="Michelmore R."/>
        </authorList>
    </citation>
    <scope>NUCLEOTIDE SEQUENCE [LARGE SCALE GENOMIC DNA]</scope>
</reference>
<dbReference type="Proteomes" id="UP001163603">
    <property type="component" value="Chromosome 3"/>
</dbReference>
<sequence>MFIFNKTQPNKHKHTVTMEDSVYSLILKGCKLSQDLQSNLPTIGNQPNLLLRACDDIIRTFATARERINGQVGAQAQLPSLPGPFFYPPMMFPEQQLQNIDPSFQEWLKSSVTQAMEDVIQTQLLADQRSSLTIRDHAEGSSSTRLRGSGGDVQAMDVVSDSAVRSTTSPPLRHRRSENARTVMVPAPRFGNVEIPPEDGYTWRKYGQKEILNSKYPRSYYRCTHQKLYQCPAKKQVQRLDNDPSTFEVTYNGEHTCHMSSTAPSIPVSASEITQEMSSQTITMQQPSPTTSLGTWLSMEVGAGGSGIRSMVGGYSGGSGDAGAGPSTIRCDSKDGDQYLQVANMADAMFNSGSSSSNSMEFIFPASMDQEKWQPEDKKD</sequence>
<accession>A0ACC0Z7W8</accession>
<dbReference type="EMBL" id="CM047738">
    <property type="protein sequence ID" value="KAJ0046003.1"/>
    <property type="molecule type" value="Genomic_DNA"/>
</dbReference>